<organism evidence="3 4">
    <name type="scientific">Phycomyces blakesleeanus (strain ATCC 8743b / DSM 1359 / FGSC 10004 / NBRC 33097 / NRRL 1555)</name>
    <dbReference type="NCBI Taxonomy" id="763407"/>
    <lineage>
        <taxon>Eukaryota</taxon>
        <taxon>Fungi</taxon>
        <taxon>Fungi incertae sedis</taxon>
        <taxon>Mucoromycota</taxon>
        <taxon>Mucoromycotina</taxon>
        <taxon>Mucoromycetes</taxon>
        <taxon>Mucorales</taxon>
        <taxon>Phycomycetaceae</taxon>
        <taxon>Phycomyces</taxon>
    </lineage>
</organism>
<feature type="coiled-coil region" evidence="1">
    <location>
        <begin position="1010"/>
        <end position="1037"/>
    </location>
</feature>
<dbReference type="EMBL" id="KV440998">
    <property type="protein sequence ID" value="OAD67711.1"/>
    <property type="molecule type" value="Genomic_DNA"/>
</dbReference>
<dbReference type="InterPro" id="IPR029044">
    <property type="entry name" value="Nucleotide-diphossugar_trans"/>
</dbReference>
<feature type="region of interest" description="Disordered" evidence="2">
    <location>
        <begin position="36"/>
        <end position="84"/>
    </location>
</feature>
<sequence length="1069" mass="121963">MALPYSPKKLFRFFAFVLLAFALLLCIPLFFTSTPPQKPQKPPIQQQQQQQKQQLTPPPQQQQQQQQGQQEQQGNKQQSKPESIPIPHKHVFNEWRWPQFENWLQDSAWSFPIARHHHQTNLRHSSQPLSFIRSLQTYTIQGHDPTALSGLVANKPLVADSNKLDITAIISVHSKQEAIQRINSVLSQSIQPSNIVIVSQTHSSTSIEEYVKELKDPQSASSLLLLSQLSSSSPYSSSSPSSEQQEIQLPPLQYISIDTPEDAPAGSAASAAWLQLLHSVESAWVWAVDTVVPSDELENIYRLMRTSEYEHALVGQRGVLLPANLNKDPATAILCLPDALDLLPRVTQPVDMVQGAWLLKRAWIPYLLADRRPDSLASPVGHFVSQNLLQHANIPTILAPFEPSPLRSSSSVSADQQQETAECLEVKHAFETNTQWQTLLAKRTSPSALDSRQITVRQHHDKHSAVFFADGPEQAIALHPLICRFNQTAHVVVTGHSRGGLGGQALQLAFDHTNCSTSVTIHDLDLEPLDDLALTSAVVWKMTRLIQVIRPQILIHIQNPMDDALAQMASLQHVVAIALPADDVRHVLWIADLSLETLQFWHTIRIQLVVITDRRPHSLSRLLQSSGRAHFLGDKVNLVVHMEQSADRVTKMLVNSFSWHHGEKTIRHRVRKGGLMPAIIESWYPNDNDDYAVLLEDDIEVSPLFYCWSKYAILKYRYEQSNPALYGISLYSPRNLELLPEGRRPFDPALVLEPMHPPRMPYVSQVPCSWGAVYFPEHWREFHDYLTSRIEDLRQEHLLNITVPGSRSDRWKKSWKKYFIELVYLRAYVMLYPNFQHYESFSTNHLEFGTHVKKARLQVVIDNFRVPLMERDTIIDQLPGHRLPAFEGLPVLDLWGRLKTHAMLQDTAAVWHRQVSACARTHGRYDPQDLLCPFPHSRQEIEASLAAAAEAAELKRRLKPVKTKEAVEHIEYVTVYVAPDSEKQQHSLSVEQEIQEQEDYLPKPIDVSDMLSLEEDHGFEDDEMQDLESELDRLNRLYYHVYPLSWYDGAPANPHDRNVYRSDDGLTYY</sequence>
<dbReference type="InParanoid" id="A0A162ZLZ0"/>
<dbReference type="GeneID" id="28993539"/>
<feature type="compositionally biased region" description="Low complexity" evidence="2">
    <location>
        <begin position="43"/>
        <end position="81"/>
    </location>
</feature>
<reference evidence="4" key="1">
    <citation type="submission" date="2015-06" db="EMBL/GenBank/DDBJ databases">
        <title>Expansion of signal transduction pathways in fungi by whole-genome duplication.</title>
        <authorList>
            <consortium name="DOE Joint Genome Institute"/>
            <person name="Corrochano L.M."/>
            <person name="Kuo A."/>
            <person name="Marcet-Houben M."/>
            <person name="Polaino S."/>
            <person name="Salamov A."/>
            <person name="Villalobos J.M."/>
            <person name="Alvarez M.I."/>
            <person name="Avalos J."/>
            <person name="Benito E.P."/>
            <person name="Benoit I."/>
            <person name="Burger G."/>
            <person name="Camino L.P."/>
            <person name="Canovas D."/>
            <person name="Cerda-Olmedo E."/>
            <person name="Cheng J.-F."/>
            <person name="Dominguez A."/>
            <person name="Elias M."/>
            <person name="Eslava A.P."/>
            <person name="Glaser F."/>
            <person name="Grimwood J."/>
            <person name="Gutierrez G."/>
            <person name="Heitman J."/>
            <person name="Henrissat B."/>
            <person name="Iturriaga E.A."/>
            <person name="Lang B.F."/>
            <person name="Lavin J.L."/>
            <person name="Lee S."/>
            <person name="Li W."/>
            <person name="Lindquist E."/>
            <person name="Lopez-Garcia S."/>
            <person name="Luque E.M."/>
            <person name="Marcos A.T."/>
            <person name="Martin J."/>
            <person name="McCluskey K."/>
            <person name="Medina H.R."/>
            <person name="Miralles-Duran A."/>
            <person name="Miyazaki A."/>
            <person name="Munoz-Torres E."/>
            <person name="Oguiza J.A."/>
            <person name="Ohm R."/>
            <person name="Olmedo M."/>
            <person name="Orejas M."/>
            <person name="Ortiz-Castellanos L."/>
            <person name="Pisabarro A.G."/>
            <person name="Rodriguez-Romero J."/>
            <person name="Ruiz-Herrera J."/>
            <person name="Ruiz-Vazquez R."/>
            <person name="Sanz C."/>
            <person name="Schackwitz W."/>
            <person name="Schmutz J."/>
            <person name="Shahriari M."/>
            <person name="Shelest E."/>
            <person name="Silva-Franco F."/>
            <person name="Soanes D."/>
            <person name="Syed K."/>
            <person name="Tagua V.G."/>
            <person name="Talbot N.J."/>
            <person name="Thon M."/>
            <person name="De vries R.P."/>
            <person name="Wiebenga A."/>
            <person name="Yadav J.S."/>
            <person name="Braun E.L."/>
            <person name="Baker S."/>
            <person name="Garre V."/>
            <person name="Horwitz B."/>
            <person name="Torres-Martinez S."/>
            <person name="Idnurm A."/>
            <person name="Herrera-Estrella A."/>
            <person name="Gabaldon T."/>
            <person name="Grigoriev I.V."/>
        </authorList>
    </citation>
    <scope>NUCLEOTIDE SEQUENCE [LARGE SCALE GENOMIC DNA]</scope>
    <source>
        <strain evidence="4">NRRL 1555(-)</strain>
    </source>
</reference>
<dbReference type="PANTHER" id="PTHR33604">
    <property type="entry name" value="OSJNBA0004B13.7 PROTEIN"/>
    <property type="match status" value="1"/>
</dbReference>
<dbReference type="PANTHER" id="PTHR33604:SF3">
    <property type="entry name" value="OSJNBA0004B13.7 PROTEIN"/>
    <property type="match status" value="1"/>
</dbReference>
<dbReference type="SUPFAM" id="SSF53448">
    <property type="entry name" value="Nucleotide-diphospho-sugar transferases"/>
    <property type="match status" value="1"/>
</dbReference>
<dbReference type="RefSeq" id="XP_018285751.1">
    <property type="nucleotide sequence ID" value="XM_018432633.1"/>
</dbReference>
<evidence type="ECO:0000313" key="3">
    <source>
        <dbReference type="EMBL" id="OAD67711.1"/>
    </source>
</evidence>
<dbReference type="Gene3D" id="3.90.550.10">
    <property type="entry name" value="Spore Coat Polysaccharide Biosynthesis Protein SpsA, Chain A"/>
    <property type="match status" value="1"/>
</dbReference>
<dbReference type="AlphaFoldDB" id="A0A162ZLZ0"/>
<keyword evidence="4" id="KW-1185">Reference proteome</keyword>
<gene>
    <name evidence="3" type="ORF">PHYBLDRAFT_151237</name>
</gene>
<dbReference type="VEuPathDB" id="FungiDB:PHYBLDRAFT_151237"/>
<dbReference type="Proteomes" id="UP000077315">
    <property type="component" value="Unassembled WGS sequence"/>
</dbReference>
<evidence type="ECO:0000256" key="2">
    <source>
        <dbReference type="SAM" id="MobiDB-lite"/>
    </source>
</evidence>
<keyword evidence="1" id="KW-0175">Coiled coil</keyword>
<proteinExistence type="predicted"/>
<name>A0A162ZLZ0_PHYB8</name>
<dbReference type="STRING" id="763407.A0A162ZLZ0"/>
<evidence type="ECO:0000313" key="4">
    <source>
        <dbReference type="Proteomes" id="UP000077315"/>
    </source>
</evidence>
<evidence type="ECO:0000256" key="1">
    <source>
        <dbReference type="SAM" id="Coils"/>
    </source>
</evidence>
<accession>A0A162ZLZ0</accession>
<protein>
    <submittedName>
        <fullName evidence="3">Uncharacterized protein</fullName>
    </submittedName>
</protein>
<dbReference type="OrthoDB" id="2020070at2759"/>